<evidence type="ECO:0000256" key="2">
    <source>
        <dbReference type="RuleBase" id="RU362039"/>
    </source>
</evidence>
<evidence type="ECO:0000313" key="4">
    <source>
        <dbReference type="EMBL" id="RXS75937.1"/>
    </source>
</evidence>
<gene>
    <name evidence="4" type="ORF">ETP43_12470</name>
</gene>
<dbReference type="InterPro" id="IPR029052">
    <property type="entry name" value="Metallo-depent_PP-like"/>
</dbReference>
<comment type="caution">
    <text evidence="4">The sequence shown here is derived from an EMBL/GenBank/DDBJ whole genome shotgun (WGS) entry which is preliminary data.</text>
</comment>
<keyword evidence="5" id="KW-1185">Reference proteome</keyword>
<dbReference type="EMBL" id="SDKC01000001">
    <property type="protein sequence ID" value="RXS75937.1"/>
    <property type="molecule type" value="Genomic_DNA"/>
</dbReference>
<dbReference type="Gene3D" id="3.60.21.10">
    <property type="match status" value="1"/>
</dbReference>
<sequence>MKIGIISDTHGKLHLPVLDLIAACDVVLHAGDVDKSRTLDQLWMHLKPNAPFYLVRGNNDREWAERIAKTQRFCQAGVSFFMVHDRKDVSWDLNGVQVVVFGHSHKFTVEEIDGRLWLNPGSCGRPRFGAPLTMAVLTIEDGVENQEWMVEKITISSQNVENRSIVWKKIQPKQK</sequence>
<evidence type="ECO:0000256" key="1">
    <source>
        <dbReference type="ARBA" id="ARBA00008950"/>
    </source>
</evidence>
<dbReference type="EC" id="3.1.4.-" evidence="2"/>
<evidence type="ECO:0000313" key="5">
    <source>
        <dbReference type="Proteomes" id="UP000290106"/>
    </source>
</evidence>
<comment type="similarity">
    <text evidence="1 2">Belongs to the metallophosphoesterase superfamily. YfcE family.</text>
</comment>
<reference evidence="4 5" key="1">
    <citation type="submission" date="2019-01" db="EMBL/GenBank/DDBJ databases">
        <title>Blautia sp. nov. KGMB01111 isolated human feces.</title>
        <authorList>
            <person name="Park J.-E."/>
            <person name="Kim J.-S."/>
            <person name="Park S.-H."/>
        </authorList>
    </citation>
    <scope>NUCLEOTIDE SEQUENCE [LARGE SCALE GENOMIC DNA]</scope>
    <source>
        <strain evidence="4 5">KGMB01111</strain>
    </source>
</reference>
<dbReference type="Pfam" id="PF12850">
    <property type="entry name" value="Metallophos_2"/>
    <property type="match status" value="1"/>
</dbReference>
<dbReference type="InterPro" id="IPR000979">
    <property type="entry name" value="Phosphodiesterase_MJ0936/Vps29"/>
</dbReference>
<comment type="cofactor">
    <cofactor evidence="2">
        <name>a divalent metal cation</name>
        <dbReference type="ChEBI" id="CHEBI:60240"/>
    </cofactor>
</comment>
<dbReference type="PANTHER" id="PTHR43165:SF1">
    <property type="entry name" value="PHOSPHODIESTERASE MJ0936"/>
    <property type="match status" value="1"/>
</dbReference>
<feature type="domain" description="Calcineurin-like phosphoesterase" evidence="3">
    <location>
        <begin position="1"/>
        <end position="141"/>
    </location>
</feature>
<dbReference type="InterPro" id="IPR053193">
    <property type="entry name" value="MetalloPDE_YfcE-like"/>
</dbReference>
<dbReference type="PANTHER" id="PTHR43165">
    <property type="entry name" value="METALLOPHOSPHOESTERASE"/>
    <property type="match status" value="1"/>
</dbReference>
<dbReference type="InterPro" id="IPR024654">
    <property type="entry name" value="Calcineurin-like_PHP_lpxH"/>
</dbReference>
<name>A0A4Q1RJI3_9FIRM</name>
<dbReference type="OrthoDB" id="9800565at2"/>
<evidence type="ECO:0000259" key="3">
    <source>
        <dbReference type="Pfam" id="PF12850"/>
    </source>
</evidence>
<protein>
    <recommendedName>
        <fullName evidence="2">Phosphoesterase</fullName>
        <ecNumber evidence="2">3.1.4.-</ecNumber>
    </recommendedName>
</protein>
<dbReference type="Proteomes" id="UP000290106">
    <property type="component" value="Unassembled WGS sequence"/>
</dbReference>
<accession>A0A4Q1RJI3</accession>
<dbReference type="SUPFAM" id="SSF56300">
    <property type="entry name" value="Metallo-dependent phosphatases"/>
    <property type="match status" value="1"/>
</dbReference>
<dbReference type="GO" id="GO:0046872">
    <property type="term" value="F:metal ion binding"/>
    <property type="evidence" value="ECO:0007669"/>
    <property type="project" value="UniProtKB-KW"/>
</dbReference>
<dbReference type="GO" id="GO:0016787">
    <property type="term" value="F:hydrolase activity"/>
    <property type="evidence" value="ECO:0007669"/>
    <property type="project" value="UniProtKB-UniRule"/>
</dbReference>
<dbReference type="NCBIfam" id="TIGR00040">
    <property type="entry name" value="yfcE"/>
    <property type="match status" value="1"/>
</dbReference>
<keyword evidence="2" id="KW-0479">Metal-binding</keyword>
<organism evidence="4 5">
    <name type="scientific">Blautia faecicola</name>
    <dbReference type="NCBI Taxonomy" id="2509240"/>
    <lineage>
        <taxon>Bacteria</taxon>
        <taxon>Bacillati</taxon>
        <taxon>Bacillota</taxon>
        <taxon>Clostridia</taxon>
        <taxon>Lachnospirales</taxon>
        <taxon>Lachnospiraceae</taxon>
        <taxon>Blautia</taxon>
    </lineage>
</organism>
<dbReference type="AlphaFoldDB" id="A0A4Q1RJI3"/>
<proteinExistence type="inferred from homology"/>
<dbReference type="RefSeq" id="WP_129258381.1">
    <property type="nucleotide sequence ID" value="NZ_SDKC01000001.1"/>
</dbReference>